<dbReference type="Gene3D" id="3.40.50.510">
    <property type="entry name" value="Phosphotransferase system, mannose-type IIA component"/>
    <property type="match status" value="1"/>
</dbReference>
<dbReference type="EMBL" id="QGDL01000009">
    <property type="protein sequence ID" value="PWJ28204.1"/>
    <property type="molecule type" value="Genomic_DNA"/>
</dbReference>
<dbReference type="GO" id="GO:0016301">
    <property type="term" value="F:kinase activity"/>
    <property type="evidence" value="ECO:0007669"/>
    <property type="project" value="UniProtKB-KW"/>
</dbReference>
<evidence type="ECO:0000256" key="6">
    <source>
        <dbReference type="ARBA" id="ARBA00022683"/>
    </source>
</evidence>
<proteinExistence type="predicted"/>
<keyword evidence="3" id="KW-0963">Cytoplasm</keyword>
<dbReference type="PROSITE" id="PS51096">
    <property type="entry name" value="PTS_EIIA_TYPE_4"/>
    <property type="match status" value="1"/>
</dbReference>
<dbReference type="GO" id="GO:0005737">
    <property type="term" value="C:cytoplasm"/>
    <property type="evidence" value="ECO:0007669"/>
    <property type="project" value="UniProtKB-SubCell"/>
</dbReference>
<dbReference type="Proteomes" id="UP000245845">
    <property type="component" value="Unassembled WGS sequence"/>
</dbReference>
<sequence length="142" mass="15830">MESVFDAAKINQSQPGILLLSHGPYAKALFETMELIYSEVDNVAAFSLEEGDNVEEFYKSFVKAMESYKKGCICLVDLMGGTPCNQLRKYSLVQKKEVYAVLGMNLPMLLSAVELRQETDSLADMAKQLVLDGQEGIMNFNE</sequence>
<evidence type="ECO:0000256" key="2">
    <source>
        <dbReference type="ARBA" id="ARBA00022448"/>
    </source>
</evidence>
<evidence type="ECO:0000313" key="10">
    <source>
        <dbReference type="Proteomes" id="UP000245845"/>
    </source>
</evidence>
<keyword evidence="5" id="KW-0808">Transferase</keyword>
<dbReference type="InterPro" id="IPR033887">
    <property type="entry name" value="PTS_IIA_man"/>
</dbReference>
<feature type="domain" description="PTS EIIA type-4" evidence="8">
    <location>
        <begin position="14"/>
        <end position="137"/>
    </location>
</feature>
<dbReference type="RefSeq" id="WP_181368742.1">
    <property type="nucleotide sequence ID" value="NZ_BAAACK010000009.1"/>
</dbReference>
<evidence type="ECO:0000259" key="8">
    <source>
        <dbReference type="PROSITE" id="PS51096"/>
    </source>
</evidence>
<accession>A0A2Y9BLI9</accession>
<keyword evidence="7" id="KW-0418">Kinase</keyword>
<gene>
    <name evidence="9" type="ORF">A8806_10983</name>
</gene>
<protein>
    <submittedName>
        <fullName evidence="9">PTS system mannose-specific IIA component</fullName>
    </submittedName>
</protein>
<keyword evidence="4" id="KW-0762">Sugar transport</keyword>
<keyword evidence="2" id="KW-0813">Transport</keyword>
<evidence type="ECO:0000256" key="7">
    <source>
        <dbReference type="ARBA" id="ARBA00022777"/>
    </source>
</evidence>
<evidence type="ECO:0000256" key="4">
    <source>
        <dbReference type="ARBA" id="ARBA00022597"/>
    </source>
</evidence>
<comment type="caution">
    <text evidence="9">The sequence shown here is derived from an EMBL/GenBank/DDBJ whole genome shotgun (WGS) entry which is preliminary data.</text>
</comment>
<name>A0A2Y9BLI9_9FIRM</name>
<reference evidence="9 10" key="1">
    <citation type="submission" date="2018-05" db="EMBL/GenBank/DDBJ databases">
        <title>The Hungate 1000. A catalogue of reference genomes from the rumen microbiome.</title>
        <authorList>
            <person name="Kelly W."/>
        </authorList>
    </citation>
    <scope>NUCLEOTIDE SEQUENCE [LARGE SCALE GENOMIC DNA]</scope>
    <source>
        <strain evidence="9 10">NLAE-zl-C242</strain>
    </source>
</reference>
<evidence type="ECO:0000313" key="9">
    <source>
        <dbReference type="EMBL" id="PWJ28204.1"/>
    </source>
</evidence>
<dbReference type="GO" id="GO:0016020">
    <property type="term" value="C:membrane"/>
    <property type="evidence" value="ECO:0007669"/>
    <property type="project" value="InterPro"/>
</dbReference>
<keyword evidence="10" id="KW-1185">Reference proteome</keyword>
<dbReference type="CDD" id="cd00006">
    <property type="entry name" value="PTS_IIA_man"/>
    <property type="match status" value="1"/>
</dbReference>
<organism evidence="9 10">
    <name type="scientific">Faecalicatena orotica</name>
    <dbReference type="NCBI Taxonomy" id="1544"/>
    <lineage>
        <taxon>Bacteria</taxon>
        <taxon>Bacillati</taxon>
        <taxon>Bacillota</taxon>
        <taxon>Clostridia</taxon>
        <taxon>Lachnospirales</taxon>
        <taxon>Lachnospiraceae</taxon>
        <taxon>Faecalicatena</taxon>
    </lineage>
</organism>
<dbReference type="GO" id="GO:0009401">
    <property type="term" value="P:phosphoenolpyruvate-dependent sugar phosphotransferase system"/>
    <property type="evidence" value="ECO:0007669"/>
    <property type="project" value="UniProtKB-KW"/>
</dbReference>
<comment type="subcellular location">
    <subcellularLocation>
        <location evidence="1">Cytoplasm</location>
    </subcellularLocation>
</comment>
<evidence type="ECO:0000256" key="5">
    <source>
        <dbReference type="ARBA" id="ARBA00022679"/>
    </source>
</evidence>
<dbReference type="InterPro" id="IPR004701">
    <property type="entry name" value="PTS_EIIA_man-typ"/>
</dbReference>
<keyword evidence="6" id="KW-0598">Phosphotransferase system</keyword>
<dbReference type="PANTHER" id="PTHR33799:SF1">
    <property type="entry name" value="PTS SYSTEM MANNOSE-SPECIFIC EIIAB COMPONENT-RELATED"/>
    <property type="match status" value="1"/>
</dbReference>
<dbReference type="PANTHER" id="PTHR33799">
    <property type="entry name" value="PTS PERMEASE-RELATED-RELATED"/>
    <property type="match status" value="1"/>
</dbReference>
<evidence type="ECO:0000256" key="1">
    <source>
        <dbReference type="ARBA" id="ARBA00004496"/>
    </source>
</evidence>
<dbReference type="InterPro" id="IPR051471">
    <property type="entry name" value="Bacterial_PTS_sugar_comp"/>
</dbReference>
<dbReference type="SUPFAM" id="SSF53062">
    <property type="entry name" value="PTS system fructose IIA component-like"/>
    <property type="match status" value="1"/>
</dbReference>
<dbReference type="AlphaFoldDB" id="A0A2Y9BLI9"/>
<dbReference type="Pfam" id="PF03610">
    <property type="entry name" value="EIIA-man"/>
    <property type="match status" value="1"/>
</dbReference>
<dbReference type="InterPro" id="IPR036662">
    <property type="entry name" value="PTS_EIIA_man-typ_sf"/>
</dbReference>
<evidence type="ECO:0000256" key="3">
    <source>
        <dbReference type="ARBA" id="ARBA00022490"/>
    </source>
</evidence>